<reference evidence="13" key="1">
    <citation type="journal article" date="2013" name="Proc. Natl. Acad. Sci. U.S.A.">
        <title>Genome structure and metabolic features in the red seaweed Chondrus crispus shed light on evolution of the Archaeplastida.</title>
        <authorList>
            <person name="Collen J."/>
            <person name="Porcel B."/>
            <person name="Carre W."/>
            <person name="Ball S.G."/>
            <person name="Chaparro C."/>
            <person name="Tonon T."/>
            <person name="Barbeyron T."/>
            <person name="Michel G."/>
            <person name="Noel B."/>
            <person name="Valentin K."/>
            <person name="Elias M."/>
            <person name="Artiguenave F."/>
            <person name="Arun A."/>
            <person name="Aury J.M."/>
            <person name="Barbosa-Neto J.F."/>
            <person name="Bothwell J.H."/>
            <person name="Bouget F.Y."/>
            <person name="Brillet L."/>
            <person name="Cabello-Hurtado F."/>
            <person name="Capella-Gutierrez S."/>
            <person name="Charrier B."/>
            <person name="Cladiere L."/>
            <person name="Cock J.M."/>
            <person name="Coelho S.M."/>
            <person name="Colleoni C."/>
            <person name="Czjzek M."/>
            <person name="Da Silva C."/>
            <person name="Delage L."/>
            <person name="Denoeud F."/>
            <person name="Deschamps P."/>
            <person name="Dittami S.M."/>
            <person name="Gabaldon T."/>
            <person name="Gachon C.M."/>
            <person name="Groisillier A."/>
            <person name="Herve C."/>
            <person name="Jabbari K."/>
            <person name="Katinka M."/>
            <person name="Kloareg B."/>
            <person name="Kowalczyk N."/>
            <person name="Labadie K."/>
            <person name="Leblanc C."/>
            <person name="Lopez P.J."/>
            <person name="McLachlan D.H."/>
            <person name="Meslet-Cladiere L."/>
            <person name="Moustafa A."/>
            <person name="Nehr Z."/>
            <person name="Nyvall Collen P."/>
            <person name="Panaud O."/>
            <person name="Partensky F."/>
            <person name="Poulain J."/>
            <person name="Rensing S.A."/>
            <person name="Rousvoal S."/>
            <person name="Samson G."/>
            <person name="Symeonidi A."/>
            <person name="Weissenbach J."/>
            <person name="Zambounis A."/>
            <person name="Wincker P."/>
            <person name="Boyen C."/>
        </authorList>
    </citation>
    <scope>NUCLEOTIDE SEQUENCE [LARGE SCALE GENOMIC DNA]</scope>
    <source>
        <strain evidence="13">cv. Stackhouse</strain>
    </source>
</reference>
<dbReference type="InterPro" id="IPR012337">
    <property type="entry name" value="RNaseH-like_sf"/>
</dbReference>
<dbReference type="InterPro" id="IPR023780">
    <property type="entry name" value="Chromo_domain"/>
</dbReference>
<dbReference type="InterPro" id="IPR000953">
    <property type="entry name" value="Chromo/chromo_shadow_dom"/>
</dbReference>
<dbReference type="OrthoDB" id="78677at2759"/>
<dbReference type="SMART" id="SM00298">
    <property type="entry name" value="CHROMO"/>
    <property type="match status" value="1"/>
</dbReference>
<dbReference type="GeneID" id="17324026"/>
<evidence type="ECO:0000256" key="3">
    <source>
        <dbReference type="ARBA" id="ARBA00022695"/>
    </source>
</evidence>
<protein>
    <recommendedName>
        <fullName evidence="14">Integrase catalytic domain-containing protein</fullName>
    </recommendedName>
</protein>
<evidence type="ECO:0000259" key="10">
    <source>
        <dbReference type="PROSITE" id="PS50013"/>
    </source>
</evidence>
<dbReference type="AlphaFoldDB" id="R7QG36"/>
<comment type="subcellular location">
    <subcellularLocation>
        <location evidence="1">Nucleus</location>
    </subcellularLocation>
</comment>
<dbReference type="GO" id="GO:0015074">
    <property type="term" value="P:DNA integration"/>
    <property type="evidence" value="ECO:0007669"/>
    <property type="project" value="InterPro"/>
</dbReference>
<keyword evidence="6" id="KW-0378">Hydrolase</keyword>
<dbReference type="Pfam" id="PF17917">
    <property type="entry name" value="RT_RNaseH"/>
    <property type="match status" value="1"/>
</dbReference>
<dbReference type="GO" id="GO:0003676">
    <property type="term" value="F:nucleic acid binding"/>
    <property type="evidence" value="ECO:0007669"/>
    <property type="project" value="InterPro"/>
</dbReference>
<dbReference type="GO" id="GO:0005634">
    <property type="term" value="C:nucleus"/>
    <property type="evidence" value="ECO:0007669"/>
    <property type="project" value="UniProtKB-SubCell"/>
</dbReference>
<dbReference type="CDD" id="cd00024">
    <property type="entry name" value="CD_CSD"/>
    <property type="match status" value="1"/>
</dbReference>
<dbReference type="Gene3D" id="3.30.420.10">
    <property type="entry name" value="Ribonuclease H-like superfamily/Ribonuclease H"/>
    <property type="match status" value="1"/>
</dbReference>
<dbReference type="GO" id="GO:0004519">
    <property type="term" value="F:endonuclease activity"/>
    <property type="evidence" value="ECO:0007669"/>
    <property type="project" value="UniProtKB-KW"/>
</dbReference>
<evidence type="ECO:0008006" key="14">
    <source>
        <dbReference type="Google" id="ProtNLM"/>
    </source>
</evidence>
<dbReference type="InterPro" id="IPR043502">
    <property type="entry name" value="DNA/RNA_pol_sf"/>
</dbReference>
<dbReference type="Gene3D" id="3.10.20.370">
    <property type="match status" value="1"/>
</dbReference>
<dbReference type="FunFam" id="3.30.70.270:FF:000020">
    <property type="entry name" value="Transposon Tf2-6 polyprotein-like Protein"/>
    <property type="match status" value="1"/>
</dbReference>
<keyword evidence="4" id="KW-0540">Nuclease</keyword>
<dbReference type="InterPro" id="IPR041373">
    <property type="entry name" value="RT_RNaseH"/>
</dbReference>
<dbReference type="Gene3D" id="2.40.50.40">
    <property type="match status" value="1"/>
</dbReference>
<feature type="region of interest" description="Disordered" evidence="9">
    <location>
        <begin position="731"/>
        <end position="797"/>
    </location>
</feature>
<dbReference type="SUPFAM" id="SSF54160">
    <property type="entry name" value="Chromo domain-like"/>
    <property type="match status" value="1"/>
</dbReference>
<dbReference type="SUPFAM" id="SSF56672">
    <property type="entry name" value="DNA/RNA polymerases"/>
    <property type="match status" value="1"/>
</dbReference>
<keyword evidence="13" id="KW-1185">Reference proteome</keyword>
<dbReference type="Proteomes" id="UP000012073">
    <property type="component" value="Unassembled WGS sequence"/>
</dbReference>
<dbReference type="InterPro" id="IPR036397">
    <property type="entry name" value="RNaseH_sf"/>
</dbReference>
<evidence type="ECO:0000256" key="6">
    <source>
        <dbReference type="ARBA" id="ARBA00022801"/>
    </source>
</evidence>
<proteinExistence type="predicted"/>
<evidence type="ECO:0000256" key="5">
    <source>
        <dbReference type="ARBA" id="ARBA00022759"/>
    </source>
</evidence>
<gene>
    <name evidence="12" type="ORF">CHC_T00004364001</name>
</gene>
<evidence type="ECO:0000259" key="11">
    <source>
        <dbReference type="PROSITE" id="PS50994"/>
    </source>
</evidence>
<keyword evidence="3" id="KW-0548">Nucleotidyltransferase</keyword>
<dbReference type="InterPro" id="IPR023779">
    <property type="entry name" value="Chromodomain_CS"/>
</dbReference>
<dbReference type="SUPFAM" id="SSF53098">
    <property type="entry name" value="Ribonuclease H-like"/>
    <property type="match status" value="1"/>
</dbReference>
<dbReference type="PROSITE" id="PS00598">
    <property type="entry name" value="CHROMO_1"/>
    <property type="match status" value="1"/>
</dbReference>
<evidence type="ECO:0000313" key="13">
    <source>
        <dbReference type="Proteomes" id="UP000012073"/>
    </source>
</evidence>
<evidence type="ECO:0000256" key="7">
    <source>
        <dbReference type="ARBA" id="ARBA00022918"/>
    </source>
</evidence>
<dbReference type="GO" id="GO:0016787">
    <property type="term" value="F:hydrolase activity"/>
    <property type="evidence" value="ECO:0007669"/>
    <property type="project" value="UniProtKB-KW"/>
</dbReference>
<keyword evidence="7" id="KW-0695">RNA-directed DNA polymerase</keyword>
<dbReference type="FunFam" id="3.30.420.10:FF:000032">
    <property type="entry name" value="Retrovirus-related Pol polyprotein from transposon 297-like Protein"/>
    <property type="match status" value="1"/>
</dbReference>
<feature type="compositionally biased region" description="Basic and acidic residues" evidence="9">
    <location>
        <begin position="765"/>
        <end position="787"/>
    </location>
</feature>
<keyword evidence="8" id="KW-0539">Nucleus</keyword>
<dbReference type="Pfam" id="PF17921">
    <property type="entry name" value="Integrase_H2C2"/>
    <property type="match status" value="1"/>
</dbReference>
<dbReference type="PhylomeDB" id="R7QG36"/>
<evidence type="ECO:0000256" key="1">
    <source>
        <dbReference type="ARBA" id="ARBA00004123"/>
    </source>
</evidence>
<accession>R7QG36</accession>
<keyword evidence="5" id="KW-0255">Endonuclease</keyword>
<dbReference type="InterPro" id="IPR016197">
    <property type="entry name" value="Chromo-like_dom_sf"/>
</dbReference>
<dbReference type="InterPro" id="IPR041588">
    <property type="entry name" value="Integrase_H2C2"/>
</dbReference>
<dbReference type="Pfam" id="PF00385">
    <property type="entry name" value="Chromo"/>
    <property type="match status" value="1"/>
</dbReference>
<dbReference type="Gene3D" id="3.30.70.270">
    <property type="match status" value="2"/>
</dbReference>
<feature type="domain" description="Chromo" evidence="10">
    <location>
        <begin position="801"/>
        <end position="859"/>
    </location>
</feature>
<evidence type="ECO:0000313" key="12">
    <source>
        <dbReference type="EMBL" id="CDF36421.1"/>
    </source>
</evidence>
<dbReference type="PANTHER" id="PTHR37984:SF5">
    <property type="entry name" value="PROTEIN NYNRIN-LIKE"/>
    <property type="match status" value="1"/>
</dbReference>
<evidence type="ECO:0000256" key="4">
    <source>
        <dbReference type="ARBA" id="ARBA00022722"/>
    </source>
</evidence>
<evidence type="ECO:0000256" key="8">
    <source>
        <dbReference type="ARBA" id="ARBA00023242"/>
    </source>
</evidence>
<dbReference type="FunFam" id="3.10.20.370:FF:000001">
    <property type="entry name" value="Retrovirus-related Pol polyprotein from transposon 17.6-like protein"/>
    <property type="match status" value="1"/>
</dbReference>
<dbReference type="PANTHER" id="PTHR37984">
    <property type="entry name" value="PROTEIN CBG26694"/>
    <property type="match status" value="1"/>
</dbReference>
<dbReference type="STRING" id="2769.R7QG36"/>
<evidence type="ECO:0000256" key="9">
    <source>
        <dbReference type="SAM" id="MobiDB-lite"/>
    </source>
</evidence>
<dbReference type="PROSITE" id="PS50994">
    <property type="entry name" value="INTEGRASE"/>
    <property type="match status" value="1"/>
</dbReference>
<dbReference type="KEGG" id="ccp:CHC_T00004364001"/>
<dbReference type="Gramene" id="CDF36421">
    <property type="protein sequence ID" value="CDF36421"/>
    <property type="gene ID" value="CHC_T00004364001"/>
</dbReference>
<dbReference type="InterPro" id="IPR043128">
    <property type="entry name" value="Rev_trsase/Diguanyl_cyclase"/>
</dbReference>
<feature type="domain" description="Integrase catalytic" evidence="11">
    <location>
        <begin position="424"/>
        <end position="583"/>
    </location>
</feature>
<dbReference type="Gene3D" id="1.10.340.70">
    <property type="match status" value="1"/>
</dbReference>
<sequence>MPFGLTNAPATFQRAMDILLSPFRWKCCLLKLRKCEFFVEKIKYLGHVVRPGTLEVDAARTVALEQVRYPQTQTQLRSFLGLCNVYRRFVPHYAKIVHPLNQLLKKGQPVQLEGFDEPCKKAFHKLKDAILAPLVLALPKKDLPYPVDTDASDYQIGAALFQTHPDAQRKPIGFFSRTLAAAERNYSVSEKEFLAVIWAVQTLRPYLYGEHFIVHTDHASLRWLMNVTDPSGRLIRWRLRLSEFDFEIKYKKGKGNSQADALSRLRTAGETVDEIDDEIPCFMAEPAEGTVENEESFDAIDDILALEGGTAPDRLDQFQAVTPEELIREQAVDPFCNRIKEEIDAGKFVQLVIPQSLKDRVLGLSHYAKLAGHPGGRKLYKTLRRYFYWSTMALDCYAVAKNCAACARERVKLRKNTKEMKLFTSKAPLEFAAIDILGELITTKRGNRYILVISDRYSKLVRTVPLKKISAAHIAQAFVHHWVFVYGPPVKLLSDNGTQFTARFFQNVCRILGIRNVFTTTYHPQANGQVERFDRTLTSALRKYVGEHPKDWDLFSDAVTFAYNTQVHRTTNIAPFELVLARAPRSIALQAQPSLEGFSSNRAYYLKWQSWLESLMKGADRSLRKEQARYKRNFDARLRKPQYQIPPGSYVFLRKKQGTASEPKHKLAQVATGPYQVRRSDQHTVVIAIGDQEERVSRDRVELAPSPMDYAPITGLRQALQFLGEPELNEEGELMEDEERPHTRAPTTGDQENFVGRTPTAETPPDLREFGKSRDEDESEDLRKGEGQLDTQEEGAESQEYVIDKIVDHGYDEEKLILKVRWYGYTIEDATWEPIEQIPRSAVVIYFRRKKLPLPTQASHAQPG</sequence>
<dbReference type="GO" id="GO:0003964">
    <property type="term" value="F:RNA-directed DNA polymerase activity"/>
    <property type="evidence" value="ECO:0007669"/>
    <property type="project" value="UniProtKB-KW"/>
</dbReference>
<dbReference type="Pfam" id="PF00665">
    <property type="entry name" value="rve"/>
    <property type="match status" value="1"/>
</dbReference>
<name>R7QG36_CHOCR</name>
<dbReference type="InterPro" id="IPR050951">
    <property type="entry name" value="Retrovirus_Pol_polyprotein"/>
</dbReference>
<dbReference type="CDD" id="cd09274">
    <property type="entry name" value="RNase_HI_RT_Ty3"/>
    <property type="match status" value="1"/>
</dbReference>
<dbReference type="EMBL" id="HG001780">
    <property type="protein sequence ID" value="CDF36421.1"/>
    <property type="molecule type" value="Genomic_DNA"/>
</dbReference>
<dbReference type="RefSeq" id="XP_005716240.1">
    <property type="nucleotide sequence ID" value="XM_005716183.1"/>
</dbReference>
<evidence type="ECO:0000256" key="2">
    <source>
        <dbReference type="ARBA" id="ARBA00022679"/>
    </source>
</evidence>
<organism evidence="12 13">
    <name type="scientific">Chondrus crispus</name>
    <name type="common">Carrageen Irish moss</name>
    <name type="synonym">Polymorpha crispa</name>
    <dbReference type="NCBI Taxonomy" id="2769"/>
    <lineage>
        <taxon>Eukaryota</taxon>
        <taxon>Rhodophyta</taxon>
        <taxon>Florideophyceae</taxon>
        <taxon>Rhodymeniophycidae</taxon>
        <taxon>Gigartinales</taxon>
        <taxon>Gigartinaceae</taxon>
        <taxon>Chondrus</taxon>
    </lineage>
</organism>
<dbReference type="InterPro" id="IPR001584">
    <property type="entry name" value="Integrase_cat-core"/>
</dbReference>
<dbReference type="PROSITE" id="PS50013">
    <property type="entry name" value="CHROMO_2"/>
    <property type="match status" value="1"/>
</dbReference>
<keyword evidence="2" id="KW-0808">Transferase</keyword>